<evidence type="ECO:0000313" key="3">
    <source>
        <dbReference type="EMBL" id="GEN98670.1"/>
    </source>
</evidence>
<dbReference type="Gene3D" id="3.90.180.10">
    <property type="entry name" value="Medium-chain alcohol dehydrogenases, catalytic domain"/>
    <property type="match status" value="1"/>
</dbReference>
<dbReference type="InterPro" id="IPR013149">
    <property type="entry name" value="ADH-like_C"/>
</dbReference>
<dbReference type="InterPro" id="IPR011032">
    <property type="entry name" value="GroES-like_sf"/>
</dbReference>
<sequence>MRAVWYEETGPAAQVLRLGEMETPQPGAGEVRVRLHASGVNPSDVKSRAGLRGPIAFPRVIPHSDGAGVIDAVGEGVSPARIGTRVWVWNSAYRRPFGTSAEYVCLPEVQAVPLPQGTSFEAGACLGIPASTACHAVFADGDVTGQTVLVTGGAGAVGHYAIQLARWGGARVIATVSGPEKARAAQEAGADAVVNYRDGDIANAILAANQGRPVDRVVEVEFGGNLPVTSAVIGDGGVIAAYGSMADAEPKLPFYPLMFRHVTLRMLLVYLLSSQERARMIARLTAALEDGALNHAIAATFDLADSAKAHETVESGRLIGNAVITIP</sequence>
<dbReference type="PANTHER" id="PTHR44154:SF1">
    <property type="entry name" value="QUINONE OXIDOREDUCTASE"/>
    <property type="match status" value="1"/>
</dbReference>
<dbReference type="CDD" id="cd08253">
    <property type="entry name" value="zeta_crystallin"/>
    <property type="match status" value="1"/>
</dbReference>
<proteinExistence type="predicted"/>
<dbReference type="Pfam" id="PF00107">
    <property type="entry name" value="ADH_zinc_N"/>
    <property type="match status" value="1"/>
</dbReference>
<evidence type="ECO:0000256" key="1">
    <source>
        <dbReference type="ARBA" id="ARBA00022857"/>
    </source>
</evidence>
<evidence type="ECO:0000259" key="2">
    <source>
        <dbReference type="SMART" id="SM00829"/>
    </source>
</evidence>
<keyword evidence="1" id="KW-0521">NADP</keyword>
<protein>
    <submittedName>
        <fullName evidence="3">NADPH:quinone oxidoreductase</fullName>
    </submittedName>
</protein>
<evidence type="ECO:0000313" key="4">
    <source>
        <dbReference type="Proteomes" id="UP000321464"/>
    </source>
</evidence>
<organism evidence="3 4">
    <name type="scientific">Novosphingobium sediminis</name>
    <dbReference type="NCBI Taxonomy" id="707214"/>
    <lineage>
        <taxon>Bacteria</taxon>
        <taxon>Pseudomonadati</taxon>
        <taxon>Pseudomonadota</taxon>
        <taxon>Alphaproteobacteria</taxon>
        <taxon>Sphingomonadales</taxon>
        <taxon>Sphingomonadaceae</taxon>
        <taxon>Novosphingobium</taxon>
    </lineage>
</organism>
<dbReference type="SUPFAM" id="SSF50129">
    <property type="entry name" value="GroES-like"/>
    <property type="match status" value="1"/>
</dbReference>
<dbReference type="AlphaFoldDB" id="A0A512AG55"/>
<gene>
    <name evidence="3" type="ORF">NSE01_05030</name>
</gene>
<dbReference type="GO" id="GO:0016491">
    <property type="term" value="F:oxidoreductase activity"/>
    <property type="evidence" value="ECO:0007669"/>
    <property type="project" value="InterPro"/>
</dbReference>
<dbReference type="SMART" id="SM00829">
    <property type="entry name" value="PKS_ER"/>
    <property type="match status" value="1"/>
</dbReference>
<dbReference type="PANTHER" id="PTHR44154">
    <property type="entry name" value="QUINONE OXIDOREDUCTASE"/>
    <property type="match status" value="1"/>
</dbReference>
<name>A0A512AG55_9SPHN</name>
<dbReference type="RefSeq" id="WP_147158061.1">
    <property type="nucleotide sequence ID" value="NZ_BJYR01000003.1"/>
</dbReference>
<dbReference type="Proteomes" id="UP000321464">
    <property type="component" value="Unassembled WGS sequence"/>
</dbReference>
<dbReference type="Pfam" id="PF08240">
    <property type="entry name" value="ADH_N"/>
    <property type="match status" value="1"/>
</dbReference>
<dbReference type="OrthoDB" id="9792321at2"/>
<dbReference type="InterPro" id="IPR020843">
    <property type="entry name" value="ER"/>
</dbReference>
<comment type="caution">
    <text evidence="3">The sequence shown here is derived from an EMBL/GenBank/DDBJ whole genome shotgun (WGS) entry which is preliminary data.</text>
</comment>
<feature type="domain" description="Enoyl reductase (ER)" evidence="2">
    <location>
        <begin position="12"/>
        <end position="324"/>
    </location>
</feature>
<accession>A0A512AG55</accession>
<dbReference type="Gene3D" id="3.40.50.720">
    <property type="entry name" value="NAD(P)-binding Rossmann-like Domain"/>
    <property type="match status" value="1"/>
</dbReference>
<keyword evidence="4" id="KW-1185">Reference proteome</keyword>
<dbReference type="InterPro" id="IPR013154">
    <property type="entry name" value="ADH-like_N"/>
</dbReference>
<dbReference type="InterPro" id="IPR036291">
    <property type="entry name" value="NAD(P)-bd_dom_sf"/>
</dbReference>
<dbReference type="EMBL" id="BJYR01000003">
    <property type="protein sequence ID" value="GEN98670.1"/>
    <property type="molecule type" value="Genomic_DNA"/>
</dbReference>
<dbReference type="SUPFAM" id="SSF51735">
    <property type="entry name" value="NAD(P)-binding Rossmann-fold domains"/>
    <property type="match status" value="1"/>
</dbReference>
<reference evidence="3 4" key="1">
    <citation type="submission" date="2019-07" db="EMBL/GenBank/DDBJ databases">
        <title>Whole genome shotgun sequence of Novosphingobium sediminis NBRC 106119.</title>
        <authorList>
            <person name="Hosoyama A."/>
            <person name="Uohara A."/>
            <person name="Ohji S."/>
            <person name="Ichikawa N."/>
        </authorList>
    </citation>
    <scope>NUCLEOTIDE SEQUENCE [LARGE SCALE GENOMIC DNA]</scope>
    <source>
        <strain evidence="3 4">NBRC 106119</strain>
    </source>
</reference>
<dbReference type="InterPro" id="IPR051603">
    <property type="entry name" value="Zinc-ADH_QOR/CCCR"/>
</dbReference>